<feature type="non-terminal residue" evidence="1">
    <location>
        <position position="283"/>
    </location>
</feature>
<dbReference type="PANTHER" id="PTHR43861">
    <property type="entry name" value="TRANS-ACONITATE 2-METHYLTRANSFERASE-RELATED"/>
    <property type="match status" value="1"/>
</dbReference>
<dbReference type="Gene3D" id="3.40.50.150">
    <property type="entry name" value="Vaccinia Virus protein VP39"/>
    <property type="match status" value="1"/>
</dbReference>
<dbReference type="AlphaFoldDB" id="A0A1F7HG73"/>
<dbReference type="CDD" id="cd02440">
    <property type="entry name" value="AdoMet_MTases"/>
    <property type="match status" value="1"/>
</dbReference>
<evidence type="ECO:0008006" key="3">
    <source>
        <dbReference type="Google" id="ProtNLM"/>
    </source>
</evidence>
<dbReference type="EMBL" id="MFZV01000055">
    <property type="protein sequence ID" value="OGK29956.1"/>
    <property type="molecule type" value="Genomic_DNA"/>
</dbReference>
<proteinExistence type="predicted"/>
<organism evidence="1 2">
    <name type="scientific">Candidatus Roizmanbacteria bacterium RIFCSPHIGHO2_12_FULL_33_9</name>
    <dbReference type="NCBI Taxonomy" id="1802045"/>
    <lineage>
        <taxon>Bacteria</taxon>
        <taxon>Candidatus Roizmaniibacteriota</taxon>
    </lineage>
</organism>
<accession>A0A1F7HG73</accession>
<dbReference type="SUPFAM" id="SSF53335">
    <property type="entry name" value="S-adenosyl-L-methionine-dependent methyltransferases"/>
    <property type="match status" value="1"/>
</dbReference>
<gene>
    <name evidence="1" type="ORF">A3F29_04620</name>
</gene>
<name>A0A1F7HG73_9BACT</name>
<dbReference type="Pfam" id="PF13489">
    <property type="entry name" value="Methyltransf_23"/>
    <property type="match status" value="1"/>
</dbReference>
<dbReference type="Proteomes" id="UP000177199">
    <property type="component" value="Unassembled WGS sequence"/>
</dbReference>
<reference evidence="1 2" key="1">
    <citation type="journal article" date="2016" name="Nat. Commun.">
        <title>Thousands of microbial genomes shed light on interconnected biogeochemical processes in an aquifer system.</title>
        <authorList>
            <person name="Anantharaman K."/>
            <person name="Brown C.T."/>
            <person name="Hug L.A."/>
            <person name="Sharon I."/>
            <person name="Castelle C.J."/>
            <person name="Probst A.J."/>
            <person name="Thomas B.C."/>
            <person name="Singh A."/>
            <person name="Wilkins M.J."/>
            <person name="Karaoz U."/>
            <person name="Brodie E.L."/>
            <person name="Williams K.H."/>
            <person name="Hubbard S.S."/>
            <person name="Banfield J.F."/>
        </authorList>
    </citation>
    <scope>NUCLEOTIDE SEQUENCE [LARGE SCALE GENOMIC DNA]</scope>
</reference>
<dbReference type="PANTHER" id="PTHR43861:SF6">
    <property type="entry name" value="METHYLTRANSFERASE TYPE 11"/>
    <property type="match status" value="1"/>
</dbReference>
<dbReference type="InterPro" id="IPR029063">
    <property type="entry name" value="SAM-dependent_MTases_sf"/>
</dbReference>
<evidence type="ECO:0000313" key="2">
    <source>
        <dbReference type="Proteomes" id="UP000177199"/>
    </source>
</evidence>
<sequence length="283" mass="32944">MKSSKCTVCGSTDTFELYPANVEIEKLSFTYVKTPCSGKIFRTVKCKKCTHVFCSPIPKNIYKNYEEVVDKQYLRYTESIKVSARKILPIIKKYRSSGIILDVGCATGEFLEEARNFGYSVEGLELSRWSSDFVKRKGIRVYRERLEQLARKISGRYDVITLFGVIEHFENPVEELKHISKLLKPGGLLVIWTGDMSSFPSKILGKNWWYWQGQHIQYFSHQSLNYLAKHSGFKHIATKIYPFVATYGLLDNSLSRYPIRSIIMKTIRPFFKFKRTWTFYIPG</sequence>
<evidence type="ECO:0000313" key="1">
    <source>
        <dbReference type="EMBL" id="OGK29956.1"/>
    </source>
</evidence>
<comment type="caution">
    <text evidence="1">The sequence shown here is derived from an EMBL/GenBank/DDBJ whole genome shotgun (WGS) entry which is preliminary data.</text>
</comment>
<protein>
    <recommendedName>
        <fullName evidence="3">Methyltransferase</fullName>
    </recommendedName>
</protein>